<sequence>MNISESTPDGRVPRSRAAAILGLSAKTLANWQTRGLGPRSVRVGGRRFYYVADLLAFIEAGALV</sequence>
<keyword evidence="3" id="KW-1185">Reference proteome</keyword>
<evidence type="ECO:0000313" key="3">
    <source>
        <dbReference type="Proteomes" id="UP000557392"/>
    </source>
</evidence>
<feature type="domain" description="Helix-turn-helix" evidence="1">
    <location>
        <begin position="17"/>
        <end position="60"/>
    </location>
</feature>
<name>A0A7W6JXI4_9SPHN</name>
<dbReference type="Pfam" id="PF12728">
    <property type="entry name" value="HTH_17"/>
    <property type="match status" value="1"/>
</dbReference>
<gene>
    <name evidence="2" type="ORF">GGR46_004995</name>
</gene>
<dbReference type="GO" id="GO:0003677">
    <property type="term" value="F:DNA binding"/>
    <property type="evidence" value="ECO:0007669"/>
    <property type="project" value="UniProtKB-KW"/>
</dbReference>
<dbReference type="AlphaFoldDB" id="A0A7W6JXI4"/>
<proteinExistence type="predicted"/>
<accession>A0A7W6JXI4</accession>
<dbReference type="InterPro" id="IPR041657">
    <property type="entry name" value="HTH_17"/>
</dbReference>
<keyword evidence="2" id="KW-0238">DNA-binding</keyword>
<dbReference type="EMBL" id="JACIEH010000006">
    <property type="protein sequence ID" value="MBB4101403.1"/>
    <property type="molecule type" value="Genomic_DNA"/>
</dbReference>
<comment type="caution">
    <text evidence="2">The sequence shown here is derived from an EMBL/GenBank/DDBJ whole genome shotgun (WGS) entry which is preliminary data.</text>
</comment>
<organism evidence="2 3">
    <name type="scientific">Sphingomonas kyeonggiensis</name>
    <dbReference type="NCBI Taxonomy" id="1268553"/>
    <lineage>
        <taxon>Bacteria</taxon>
        <taxon>Pseudomonadati</taxon>
        <taxon>Pseudomonadota</taxon>
        <taxon>Alphaproteobacteria</taxon>
        <taxon>Sphingomonadales</taxon>
        <taxon>Sphingomonadaceae</taxon>
        <taxon>Sphingomonas</taxon>
    </lineage>
</organism>
<dbReference type="Gene3D" id="1.10.1660.10">
    <property type="match status" value="1"/>
</dbReference>
<reference evidence="2 3" key="1">
    <citation type="submission" date="2020-08" db="EMBL/GenBank/DDBJ databases">
        <title>Genomic Encyclopedia of Type Strains, Phase IV (KMG-IV): sequencing the most valuable type-strain genomes for metagenomic binning, comparative biology and taxonomic classification.</title>
        <authorList>
            <person name="Goeker M."/>
        </authorList>
    </citation>
    <scope>NUCLEOTIDE SEQUENCE [LARGE SCALE GENOMIC DNA]</scope>
    <source>
        <strain evidence="2 3">DSM 101806</strain>
    </source>
</reference>
<dbReference type="InterPro" id="IPR009061">
    <property type="entry name" value="DNA-bd_dom_put_sf"/>
</dbReference>
<evidence type="ECO:0000259" key="1">
    <source>
        <dbReference type="Pfam" id="PF12728"/>
    </source>
</evidence>
<protein>
    <submittedName>
        <fullName evidence="2">DNA-binding transcriptional MerR regulator</fullName>
    </submittedName>
</protein>
<evidence type="ECO:0000313" key="2">
    <source>
        <dbReference type="EMBL" id="MBB4101403.1"/>
    </source>
</evidence>
<dbReference type="RefSeq" id="WP_184000764.1">
    <property type="nucleotide sequence ID" value="NZ_JACIEH010000006.1"/>
</dbReference>
<dbReference type="Proteomes" id="UP000557392">
    <property type="component" value="Unassembled WGS sequence"/>
</dbReference>
<dbReference type="SUPFAM" id="SSF46955">
    <property type="entry name" value="Putative DNA-binding domain"/>
    <property type="match status" value="1"/>
</dbReference>